<keyword evidence="2" id="KW-1185">Reference proteome</keyword>
<evidence type="ECO:0000313" key="2">
    <source>
        <dbReference type="Proteomes" id="UP000246702"/>
    </source>
</evidence>
<dbReference type="RefSeq" id="XP_025462782.1">
    <property type="nucleotide sequence ID" value="XM_025614161.1"/>
</dbReference>
<protein>
    <submittedName>
        <fullName evidence="1">Uncharacterized protein</fullName>
    </submittedName>
</protein>
<dbReference type="Proteomes" id="UP000246702">
    <property type="component" value="Unassembled WGS sequence"/>
</dbReference>
<name>A0A317VD07_9EURO</name>
<proteinExistence type="predicted"/>
<dbReference type="AlphaFoldDB" id="A0A317VD07"/>
<sequence>MSAPGHFDRLQADHPKSVIEVQMGEVKVASFQEKLAIGTRHLAGCSVILIASVHDPLAGDKNAAAMTDRVTELPTDTVIVCAMFGGTVALRDQGRIMHSKFLDWPGQGTVVALGSTGSAVMGGVNGDRALIFVEDKKYVSGSPS</sequence>
<organism evidence="1 2">
    <name type="scientific">Aspergillus sclerotioniger CBS 115572</name>
    <dbReference type="NCBI Taxonomy" id="1450535"/>
    <lineage>
        <taxon>Eukaryota</taxon>
        <taxon>Fungi</taxon>
        <taxon>Dikarya</taxon>
        <taxon>Ascomycota</taxon>
        <taxon>Pezizomycotina</taxon>
        <taxon>Eurotiomycetes</taxon>
        <taxon>Eurotiomycetidae</taxon>
        <taxon>Eurotiales</taxon>
        <taxon>Aspergillaceae</taxon>
        <taxon>Aspergillus</taxon>
        <taxon>Aspergillus subgen. Circumdati</taxon>
    </lineage>
</organism>
<reference evidence="1 2" key="1">
    <citation type="submission" date="2016-12" db="EMBL/GenBank/DDBJ databases">
        <title>The genomes of Aspergillus section Nigri reveals drivers in fungal speciation.</title>
        <authorList>
            <consortium name="DOE Joint Genome Institute"/>
            <person name="Vesth T.C."/>
            <person name="Nybo J."/>
            <person name="Theobald S."/>
            <person name="Brandl J."/>
            <person name="Frisvad J.C."/>
            <person name="Nielsen K.F."/>
            <person name="Lyhne E.K."/>
            <person name="Kogle M.E."/>
            <person name="Kuo A."/>
            <person name="Riley R."/>
            <person name="Clum A."/>
            <person name="Nolan M."/>
            <person name="Lipzen A."/>
            <person name="Salamov A."/>
            <person name="Henrissat B."/>
            <person name="Wiebenga A."/>
            <person name="De Vries R.P."/>
            <person name="Grigoriev I.V."/>
            <person name="Mortensen U.H."/>
            <person name="Andersen M.R."/>
            <person name="Baker S.E."/>
        </authorList>
    </citation>
    <scope>NUCLEOTIDE SEQUENCE [LARGE SCALE GENOMIC DNA]</scope>
    <source>
        <strain evidence="1 2">CBS 115572</strain>
    </source>
</reference>
<accession>A0A317VD07</accession>
<gene>
    <name evidence="1" type="ORF">BO94DRAFT_560544</name>
</gene>
<dbReference type="OrthoDB" id="5368615at2759"/>
<evidence type="ECO:0000313" key="1">
    <source>
        <dbReference type="EMBL" id="PWY70888.1"/>
    </source>
</evidence>
<comment type="caution">
    <text evidence="1">The sequence shown here is derived from an EMBL/GenBank/DDBJ whole genome shotgun (WGS) entry which is preliminary data.</text>
</comment>
<dbReference type="EMBL" id="MSFK01000038">
    <property type="protein sequence ID" value="PWY70888.1"/>
    <property type="molecule type" value="Genomic_DNA"/>
</dbReference>
<dbReference type="GeneID" id="37116304"/>